<reference evidence="1" key="1">
    <citation type="journal article" date="2020" name="Nat. Ecol. Evol.">
        <title>Deeply conserved synteny resolves early events in vertebrate evolution.</title>
        <authorList>
            <person name="Simakov O."/>
            <person name="Marletaz F."/>
            <person name="Yue J.X."/>
            <person name="O'Connell B."/>
            <person name="Jenkins J."/>
            <person name="Brandt A."/>
            <person name="Calef R."/>
            <person name="Tung C.H."/>
            <person name="Huang T.K."/>
            <person name="Schmutz J."/>
            <person name="Satoh N."/>
            <person name="Yu J.K."/>
            <person name="Putnam N.H."/>
            <person name="Green R.E."/>
            <person name="Rokhsar D.S."/>
        </authorList>
    </citation>
    <scope>NUCLEOTIDE SEQUENCE [LARGE SCALE GENOMIC DNA]</scope>
    <source>
        <strain evidence="1">S238N-H82</strain>
    </source>
</reference>
<evidence type="ECO:0000313" key="2">
    <source>
        <dbReference type="RefSeq" id="XP_035684118.1"/>
    </source>
</evidence>
<accession>A0A9J7LJT4</accession>
<name>A0A9J7LJT4_BRAFL</name>
<protein>
    <submittedName>
        <fullName evidence="2">Uncharacterized protein LOC118421061</fullName>
    </submittedName>
</protein>
<keyword evidence="1" id="KW-1185">Reference proteome</keyword>
<gene>
    <name evidence="2" type="primary">LOC118421061</name>
</gene>
<dbReference type="KEGG" id="bfo:118421061"/>
<dbReference type="GeneID" id="118421061"/>
<evidence type="ECO:0000313" key="1">
    <source>
        <dbReference type="Proteomes" id="UP000001554"/>
    </source>
</evidence>
<proteinExistence type="predicted"/>
<dbReference type="RefSeq" id="XP_035684118.1">
    <property type="nucleotide sequence ID" value="XM_035828225.1"/>
</dbReference>
<organism evidence="1 2">
    <name type="scientific">Branchiostoma floridae</name>
    <name type="common">Florida lancelet</name>
    <name type="synonym">Amphioxus</name>
    <dbReference type="NCBI Taxonomy" id="7739"/>
    <lineage>
        <taxon>Eukaryota</taxon>
        <taxon>Metazoa</taxon>
        <taxon>Chordata</taxon>
        <taxon>Cephalochordata</taxon>
        <taxon>Leptocardii</taxon>
        <taxon>Amphioxiformes</taxon>
        <taxon>Branchiostomatidae</taxon>
        <taxon>Branchiostoma</taxon>
    </lineage>
</organism>
<dbReference type="Proteomes" id="UP000001554">
    <property type="component" value="Chromosome 8"/>
</dbReference>
<dbReference type="AlphaFoldDB" id="A0A9J7LJT4"/>
<reference evidence="2" key="2">
    <citation type="submission" date="2025-08" db="UniProtKB">
        <authorList>
            <consortium name="RefSeq"/>
        </authorList>
    </citation>
    <scope>IDENTIFICATION</scope>
    <source>
        <strain evidence="2">S238N-H82</strain>
        <tissue evidence="2">Testes</tissue>
    </source>
</reference>
<sequence>MGSAYSCDNVFPGDVLDGRGAGAPWPCVEGTSDVYSLVLADEPEELMDLLVQYDVDLEHMVDMKKVEKTVPLLVMSSEQFRGGGLMSPDDLALLRQFLQGDYTRLYQRVTSLHDTKEDVVYIYGMTPLQVCK</sequence>